<evidence type="ECO:0000313" key="2">
    <source>
        <dbReference type="EMBL" id="RVW21970.1"/>
    </source>
</evidence>
<gene>
    <name evidence="2" type="ORF">CK203_110258</name>
</gene>
<comment type="caution">
    <text evidence="2">The sequence shown here is derived from an EMBL/GenBank/DDBJ whole genome shotgun (WGS) entry which is preliminary data.</text>
</comment>
<name>A0A438CFJ5_VITVI</name>
<proteinExistence type="predicted"/>
<dbReference type="Proteomes" id="UP000288805">
    <property type="component" value="Unassembled WGS sequence"/>
</dbReference>
<feature type="compositionally biased region" description="Low complexity" evidence="1">
    <location>
        <begin position="179"/>
        <end position="198"/>
    </location>
</feature>
<dbReference type="AlphaFoldDB" id="A0A438CFJ5"/>
<accession>A0A438CFJ5</accession>
<evidence type="ECO:0000256" key="1">
    <source>
        <dbReference type="SAM" id="MobiDB-lite"/>
    </source>
</evidence>
<dbReference type="EMBL" id="QGNW01002257">
    <property type="protein sequence ID" value="RVW21970.1"/>
    <property type="molecule type" value="Genomic_DNA"/>
</dbReference>
<sequence length="322" mass="35929">MGKTSLEAKACSVSFVRQSTQVWALDPLSFSVCQPDEVSLPSAQAIRPKKVAERALESGALGCSILDMLYQLDLSLLEVLFVYIVKMSQKKGKNKRGRLVEWVEKASFARLNKLFEISTSERNYQIFFMDKNLQAVIKEAKSFILPILHRLAPYSNVHPPTKKKKEHVIQPVQRVRTLPSASPSSPSTSFFSPSSSSSATSIVSDIRVDLSTANTKLETGVELVVLLIACEEEEEKDMVANLRIECKERHHKRLSESIMVISPPSKRPYSEPLYLEPMLAIASALAPSTAIASSNLELERGFSQLELLTKSREALIQLRTHQ</sequence>
<organism evidence="2 3">
    <name type="scientific">Vitis vinifera</name>
    <name type="common">Grape</name>
    <dbReference type="NCBI Taxonomy" id="29760"/>
    <lineage>
        <taxon>Eukaryota</taxon>
        <taxon>Viridiplantae</taxon>
        <taxon>Streptophyta</taxon>
        <taxon>Embryophyta</taxon>
        <taxon>Tracheophyta</taxon>
        <taxon>Spermatophyta</taxon>
        <taxon>Magnoliopsida</taxon>
        <taxon>eudicotyledons</taxon>
        <taxon>Gunneridae</taxon>
        <taxon>Pentapetalae</taxon>
        <taxon>rosids</taxon>
        <taxon>Vitales</taxon>
        <taxon>Vitaceae</taxon>
        <taxon>Viteae</taxon>
        <taxon>Vitis</taxon>
    </lineage>
</organism>
<evidence type="ECO:0000313" key="3">
    <source>
        <dbReference type="Proteomes" id="UP000288805"/>
    </source>
</evidence>
<protein>
    <submittedName>
        <fullName evidence="2">Uncharacterized protein</fullName>
    </submittedName>
</protein>
<reference evidence="2 3" key="1">
    <citation type="journal article" date="2018" name="PLoS Genet.">
        <title>Population sequencing reveals clonal diversity and ancestral inbreeding in the grapevine cultivar Chardonnay.</title>
        <authorList>
            <person name="Roach M.J."/>
            <person name="Johnson D.L."/>
            <person name="Bohlmann J."/>
            <person name="van Vuuren H.J."/>
            <person name="Jones S.J."/>
            <person name="Pretorius I.S."/>
            <person name="Schmidt S.A."/>
            <person name="Borneman A.R."/>
        </authorList>
    </citation>
    <scope>NUCLEOTIDE SEQUENCE [LARGE SCALE GENOMIC DNA]</scope>
    <source>
        <strain evidence="3">cv. Chardonnay</strain>
        <tissue evidence="2">Leaf</tissue>
    </source>
</reference>
<feature type="region of interest" description="Disordered" evidence="1">
    <location>
        <begin position="159"/>
        <end position="198"/>
    </location>
</feature>